<gene>
    <name evidence="1" type="ORF">KME07_08130</name>
</gene>
<sequence>MTMSQPVPQPIRDSDRRWAAFRSEVEALLKPGNPSGLSLTAFIKRELRQARLSGYSEHEILAEAMLRGFNLVVGGGVEIVYPRAWLRKTAYHYIQELRRQQQKCLSLEESWMPSEQPSLLEHLALETDLAILNRAFRELEVEEQRLLQLNIFGGLSCPEIKRLLETEGKFVSESALRKQKERAIKHLRQIYHSLRPLAELSDPQPSDR</sequence>
<dbReference type="EMBL" id="JAHHHV010000041">
    <property type="protein sequence ID" value="MBW4465393.1"/>
    <property type="molecule type" value="Genomic_DNA"/>
</dbReference>
<accession>A0A951P9Z3</accession>
<protein>
    <recommendedName>
        <fullName evidence="3">Sigma factor</fullName>
    </recommendedName>
</protein>
<comment type="caution">
    <text evidence="1">The sequence shown here is derived from an EMBL/GenBank/DDBJ whole genome shotgun (WGS) entry which is preliminary data.</text>
</comment>
<reference evidence="1" key="2">
    <citation type="journal article" date="2022" name="Microbiol. Resour. Announc.">
        <title>Metagenome Sequencing to Explore Phylogenomics of Terrestrial Cyanobacteria.</title>
        <authorList>
            <person name="Ward R.D."/>
            <person name="Stajich J.E."/>
            <person name="Johansen J.R."/>
            <person name="Huntemann M."/>
            <person name="Clum A."/>
            <person name="Foster B."/>
            <person name="Foster B."/>
            <person name="Roux S."/>
            <person name="Palaniappan K."/>
            <person name="Varghese N."/>
            <person name="Mukherjee S."/>
            <person name="Reddy T.B.K."/>
            <person name="Daum C."/>
            <person name="Copeland A."/>
            <person name="Chen I.A."/>
            <person name="Ivanova N.N."/>
            <person name="Kyrpides N.C."/>
            <person name="Shapiro N."/>
            <person name="Eloe-Fadrosh E.A."/>
            <person name="Pietrasiak N."/>
        </authorList>
    </citation>
    <scope>NUCLEOTIDE SEQUENCE</scope>
    <source>
        <strain evidence="1">GSE-TBD4-15B</strain>
    </source>
</reference>
<evidence type="ECO:0008006" key="3">
    <source>
        <dbReference type="Google" id="ProtNLM"/>
    </source>
</evidence>
<organism evidence="1 2">
    <name type="scientific">Pegethrix bostrychoides GSE-TBD4-15B</name>
    <dbReference type="NCBI Taxonomy" id="2839662"/>
    <lineage>
        <taxon>Bacteria</taxon>
        <taxon>Bacillati</taxon>
        <taxon>Cyanobacteriota</taxon>
        <taxon>Cyanophyceae</taxon>
        <taxon>Oculatellales</taxon>
        <taxon>Oculatellaceae</taxon>
        <taxon>Pegethrix</taxon>
    </lineage>
</organism>
<dbReference type="Gene3D" id="1.10.10.10">
    <property type="entry name" value="Winged helix-like DNA-binding domain superfamily/Winged helix DNA-binding domain"/>
    <property type="match status" value="1"/>
</dbReference>
<reference evidence="1" key="1">
    <citation type="submission" date="2021-05" db="EMBL/GenBank/DDBJ databases">
        <authorList>
            <person name="Pietrasiak N."/>
            <person name="Ward R."/>
            <person name="Stajich J.E."/>
            <person name="Kurbessoian T."/>
        </authorList>
    </citation>
    <scope>NUCLEOTIDE SEQUENCE</scope>
    <source>
        <strain evidence="1">GSE-TBD4-15B</strain>
    </source>
</reference>
<name>A0A951P9Z3_9CYAN</name>
<evidence type="ECO:0000313" key="2">
    <source>
        <dbReference type="Proteomes" id="UP000707356"/>
    </source>
</evidence>
<dbReference type="Proteomes" id="UP000707356">
    <property type="component" value="Unassembled WGS sequence"/>
</dbReference>
<dbReference type="AlphaFoldDB" id="A0A951P9Z3"/>
<evidence type="ECO:0000313" key="1">
    <source>
        <dbReference type="EMBL" id="MBW4465393.1"/>
    </source>
</evidence>
<dbReference type="InterPro" id="IPR036388">
    <property type="entry name" value="WH-like_DNA-bd_sf"/>
</dbReference>
<proteinExistence type="predicted"/>